<dbReference type="OrthoDB" id="4140785at2"/>
<proteinExistence type="predicted"/>
<feature type="compositionally biased region" description="Basic and acidic residues" evidence="2">
    <location>
        <begin position="386"/>
        <end position="404"/>
    </location>
</feature>
<feature type="compositionally biased region" description="Polar residues" evidence="2">
    <location>
        <begin position="524"/>
        <end position="537"/>
    </location>
</feature>
<gene>
    <name evidence="3" type="ORF">EV186_103534</name>
</gene>
<evidence type="ECO:0000256" key="2">
    <source>
        <dbReference type="SAM" id="MobiDB-lite"/>
    </source>
</evidence>
<evidence type="ECO:0000256" key="1">
    <source>
        <dbReference type="SAM" id="Coils"/>
    </source>
</evidence>
<feature type="compositionally biased region" description="Low complexity" evidence="2">
    <location>
        <begin position="424"/>
        <end position="472"/>
    </location>
</feature>
<protein>
    <submittedName>
        <fullName evidence="3">Uncharacterized protein</fullName>
    </submittedName>
</protein>
<accession>A0A4R6SC82</accession>
<name>A0A4R6SC82_LABRH</name>
<dbReference type="AlphaFoldDB" id="A0A4R6SC82"/>
<feature type="compositionally biased region" description="Low complexity" evidence="2">
    <location>
        <begin position="490"/>
        <end position="517"/>
    </location>
</feature>
<dbReference type="Proteomes" id="UP000295444">
    <property type="component" value="Unassembled WGS sequence"/>
</dbReference>
<sequence length="684" mass="69215">MRGKFAGLGFDPAPGNAGDVRAAADAMAGAGDRLAGSPGSLRSVLTAGDWQGACAEGFAAVGAPVPGALETAHGELRAASQALHTWHGQLLVNQHAAERLDKTAKQLRTEIGEAEREVLAADTRLAATTGPHRSQAEAALHGAQQHLATLRTRLATTLRAAHRLARRHLREADTAAAVLRGTPPSTSWPVAAGDGVATGVGGTSAWTGQVATITLPGETDPVVALPLGAQPGDAGWPVLPIAPATSAPIDPADFPADPTGLTGAAAAPVSPIAPVSGIPVDSATVRPGVETTRPAAAVLAPPVPEPVAAIADHRPTTTHHQEPAVTRVVTTPAHAVRTTVRDAVPSTPVHRPSAATRTYEAVRSSEPVHHVAPADPAPARRPAHQTPDRQPADHGGGRTPDRQPHHGGNPASAEPHPIRPTPPATAATATPATATALGHTATPATPAPLATTTAETATVAPPPSDTASGASPATPPNPAPNPTPSPTPSAAPSTGQPSQQAPHEPAPHHLAAAPGQQVAADQGKSASQPSGQGTPQITDHRREAGPLPDALLAAEPAPGDYTGVVLPAPPQWDGTSVAPLRDAGLLPGTEDGLWATFVIAAALGPALIAESLASGRQRNRDGGRRPGKANRMRAFVLQPGGEQLVMLTLQARGADGWATRRALFLRAVAQYRRPAEVTAGPSSP</sequence>
<feature type="compositionally biased region" description="Pro residues" evidence="2">
    <location>
        <begin position="473"/>
        <end position="489"/>
    </location>
</feature>
<evidence type="ECO:0000313" key="4">
    <source>
        <dbReference type="Proteomes" id="UP000295444"/>
    </source>
</evidence>
<organism evidence="3 4">
    <name type="scientific">Labedaea rhizosphaerae</name>
    <dbReference type="NCBI Taxonomy" id="598644"/>
    <lineage>
        <taxon>Bacteria</taxon>
        <taxon>Bacillati</taxon>
        <taxon>Actinomycetota</taxon>
        <taxon>Actinomycetes</taxon>
        <taxon>Pseudonocardiales</taxon>
        <taxon>Pseudonocardiaceae</taxon>
        <taxon>Labedaea</taxon>
    </lineage>
</organism>
<dbReference type="EMBL" id="SNXZ01000003">
    <property type="protein sequence ID" value="TDP97570.1"/>
    <property type="molecule type" value="Genomic_DNA"/>
</dbReference>
<evidence type="ECO:0000313" key="3">
    <source>
        <dbReference type="EMBL" id="TDP97570.1"/>
    </source>
</evidence>
<keyword evidence="4" id="KW-1185">Reference proteome</keyword>
<feature type="coiled-coil region" evidence="1">
    <location>
        <begin position="97"/>
        <end position="124"/>
    </location>
</feature>
<feature type="region of interest" description="Disordered" evidence="2">
    <location>
        <begin position="344"/>
        <end position="542"/>
    </location>
</feature>
<comment type="caution">
    <text evidence="3">The sequence shown here is derived from an EMBL/GenBank/DDBJ whole genome shotgun (WGS) entry which is preliminary data.</text>
</comment>
<dbReference type="RefSeq" id="WP_133850752.1">
    <property type="nucleotide sequence ID" value="NZ_SNXZ01000003.1"/>
</dbReference>
<keyword evidence="1" id="KW-0175">Coiled coil</keyword>
<reference evidence="3 4" key="1">
    <citation type="submission" date="2019-03" db="EMBL/GenBank/DDBJ databases">
        <title>Genomic Encyclopedia of Type Strains, Phase IV (KMG-IV): sequencing the most valuable type-strain genomes for metagenomic binning, comparative biology and taxonomic classification.</title>
        <authorList>
            <person name="Goeker M."/>
        </authorList>
    </citation>
    <scope>NUCLEOTIDE SEQUENCE [LARGE SCALE GENOMIC DNA]</scope>
    <source>
        <strain evidence="3 4">DSM 45361</strain>
    </source>
</reference>